<evidence type="ECO:0000313" key="2">
    <source>
        <dbReference type="Proteomes" id="UP000812961"/>
    </source>
</evidence>
<evidence type="ECO:0000313" key="1">
    <source>
        <dbReference type="EMBL" id="MBW8685306.1"/>
    </source>
</evidence>
<accession>A0ABS7GD92</accession>
<dbReference type="EMBL" id="JAICCF010000002">
    <property type="protein sequence ID" value="MBW8685306.1"/>
    <property type="molecule type" value="Genomic_DNA"/>
</dbReference>
<sequence>MERILTGLLIDRTRAMAIAEKTTAGSMIPDAGSALVYHYTRPALRDLTFIFILDDRYYYLQALIKQSGMIMKRLFLSMTFCLSLALSYTYAQQPPKQIREGSHNFTLQWISWDKPGKVDIKKQADGTYTVKGEQRGDNGDFVTIDGTLKMVTYSELIFNGKIQTKYSNVNNGEVCDKTGTYHFLAKGARKYWRLQEMDNCEGNNVVDYVDIYFN</sequence>
<comment type="caution">
    <text evidence="1">The sequence shown here is derived from an EMBL/GenBank/DDBJ whole genome shotgun (WGS) entry which is preliminary data.</text>
</comment>
<keyword evidence="2" id="KW-1185">Reference proteome</keyword>
<organism evidence="1 2">
    <name type="scientific">Chitinophaga rhizophila</name>
    <dbReference type="NCBI Taxonomy" id="2866212"/>
    <lineage>
        <taxon>Bacteria</taxon>
        <taxon>Pseudomonadati</taxon>
        <taxon>Bacteroidota</taxon>
        <taxon>Chitinophagia</taxon>
        <taxon>Chitinophagales</taxon>
        <taxon>Chitinophagaceae</taxon>
        <taxon>Chitinophaga</taxon>
    </lineage>
</organism>
<gene>
    <name evidence="1" type="ORF">K1Y79_13295</name>
</gene>
<proteinExistence type="predicted"/>
<protein>
    <submittedName>
        <fullName evidence="1">Uncharacterized protein</fullName>
    </submittedName>
</protein>
<reference evidence="1 2" key="1">
    <citation type="submission" date="2021-08" db="EMBL/GenBank/DDBJ databases">
        <title>The genome sequence of Chitinophaga sp. B61.</title>
        <authorList>
            <person name="Zhang X."/>
        </authorList>
    </citation>
    <scope>NUCLEOTIDE SEQUENCE [LARGE SCALE GENOMIC DNA]</scope>
    <source>
        <strain evidence="1 2">B61</strain>
    </source>
</reference>
<name>A0ABS7GD92_9BACT</name>
<dbReference type="RefSeq" id="WP_220250552.1">
    <property type="nucleotide sequence ID" value="NZ_JAICCF010000002.1"/>
</dbReference>
<dbReference type="Proteomes" id="UP000812961">
    <property type="component" value="Unassembled WGS sequence"/>
</dbReference>